<accession>A0AAW1N7A8</accession>
<feature type="compositionally biased region" description="Basic and acidic residues" evidence="17">
    <location>
        <begin position="573"/>
        <end position="587"/>
    </location>
</feature>
<dbReference type="Gene3D" id="3.40.50.300">
    <property type="entry name" value="P-loop containing nucleotide triphosphate hydrolases"/>
    <property type="match status" value="1"/>
</dbReference>
<evidence type="ECO:0000256" key="11">
    <source>
        <dbReference type="ARBA" id="ARBA00022927"/>
    </source>
</evidence>
<sequence length="1554" mass="166262">MEPDTTSLLERQPSGIRAFPSHDDDDDEIDDFKIDNSVEEVVNLNDKNMNLNFNGSFSSSGDSDSSVSSSFSSEINGGFGNGGDFDASVIDPDEETVGEMVGSARNDVSETGFVVGSGPKGIVPVAKVSGEGDDDENEVGSEEEEVGEVERSYGVQKDVPRVRVLGGDVEDDDEEEEWGEPLEESELETPNGDVEEGVESLAVGNGGGSGENGSSKPVYDEVDGDVVVDSINVDAVEAVRSGVAVVGVDDNKESEVEPVGEASVEADSSAVSDVGVTSTNAAGELEEGDAVVDSINVDAAEAVRTGVAVVGVDEKTGSEVEPVEEAPVDEKSVEADSSAVEDVGVTLIGVDESVTDSVVADVVESGSGVAEDKEDRKDSDVEVMETSVVKESASVDSEVTEPSAGVKYTDDGDAIVDSINVDAAEAVRSSIAVVGEVEKVKDSGAVEESSVVGTVAPELEDSAAEKIAAEDPKAIETDETKSVGESDAVVDTIDVNVVEAVRSGVAVVGKSESEGVEVETKEVDAPVAANVALATEFAPLADLNSSEVVDVPGVELKEAQTKEAETPEPAEISELKEAQTHEAEVPRSVEIPELLNTEEAKSETDSASKEGEPAAEQQFSGGENEKVQPNHAEKEPEASSVLAEGEKESNRSYASVLVDGLDVVTSDKDQLEQTKFPNPEIEVEADDGGSRAAEKKGDDEGSDTDRDGDIEYIERGSASRAVIEDLDPHDRSGMIDGQVVTDSEDEGESDEEGEGNELFDSAALAALLKAATGAGTDPGTITVRSQDGSRLFSMERPVGLEPSLRSARPATGPGNSSFFSPTNFAPPVEENLSDEDKKKLEFLQQLKVKFLRLVQRVGFTAENSLAAQVLYKLTVLAGRPVSPAFSLDNAKQTAMQLEAEGKDDLDFSFTILVLGKTGVGKSAIINSLFGEEKVKINAFEPETTSVNVICGTLDGVKIRFIDAPGLKSSAMEQGFNRKVLASVKKLTKKYPPDVMFYVDRLDSQTRDLNDLPLLKTISNSLGTSIWRNAIITLTHASSAPPDGPSGTPLSYEVFVAQRSHIVQQSIGQAVGEMRLMNLNMMNPVSLVENHPACRKNREGQKILPNGQAWRPQLLLLCYSVKILSEANAASKPQDAFDPRKLFGFRSRSPPLPYLLSSLLQPRAHPKLSADQGGDSVDSDIDLDDVSDSDQEEEENEYDQLPPFKPLKKSQLAKLSNDQKKAYFEEYDYRVKLLQRKQWREEIKRMRDAKKNGKNGGAPYGELPEDYDGENGAPAAVPVPLPDMTLPPSFDSDNPAYRYRFLEPTSQFLARPVLDPHGWDHDCGYEGVNVEHTTGIAERFPASFTIQLNKDKKDFNIHLDSAVSAKHGENGSSLLGFDVQTIGKQYAYIVRGESKFKNLKKNKTAAGVTVTFLGENVATGVKVEDQIIVGKRLVLLGSTGTVHSQKDAAYGANLEVRLREADYPIGQEQSSFTLSLMKWRGDLAIGANLQSQISVGRNSKVAVRAALNNKMSGQITVRTSSSDHLSLALAGLMPIAVAIYKKLRPGDVSENYAIY</sequence>
<feature type="region of interest" description="Disordered" evidence="17">
    <location>
        <begin position="110"/>
        <end position="220"/>
    </location>
</feature>
<keyword evidence="20" id="KW-1185">Reference proteome</keyword>
<evidence type="ECO:0000256" key="14">
    <source>
        <dbReference type="ARBA" id="ARBA00023136"/>
    </source>
</evidence>
<evidence type="ECO:0000256" key="4">
    <source>
        <dbReference type="ARBA" id="ARBA00022640"/>
    </source>
</evidence>
<comment type="cofactor">
    <cofactor evidence="1">
        <name>Mg(2+)</name>
        <dbReference type="ChEBI" id="CHEBI:18420"/>
    </cofactor>
</comment>
<dbReference type="Pfam" id="PF04548">
    <property type="entry name" value="AIG1"/>
    <property type="match status" value="1"/>
</dbReference>
<feature type="region of interest" description="Disordered" evidence="17">
    <location>
        <begin position="1164"/>
        <end position="1204"/>
    </location>
</feature>
<dbReference type="CDD" id="cd01853">
    <property type="entry name" value="Toc34_like"/>
    <property type="match status" value="1"/>
</dbReference>
<dbReference type="InterPro" id="IPR006703">
    <property type="entry name" value="G_AIG1"/>
</dbReference>
<dbReference type="NCBIfam" id="TIGR00993">
    <property type="entry name" value="3a0901s04IAP86"/>
    <property type="match status" value="1"/>
</dbReference>
<keyword evidence="2" id="KW-0813">Transport</keyword>
<feature type="region of interest" description="Disordered" evidence="17">
    <location>
        <begin position="316"/>
        <end position="337"/>
    </location>
</feature>
<comment type="subcellular location">
    <subcellularLocation>
        <location evidence="15">Plastid</location>
        <location evidence="15">Chloroplast outer membrane</location>
        <topology evidence="15">Single-pass membrane protein</topology>
    </subcellularLocation>
</comment>
<feature type="region of interest" description="Disordered" evidence="17">
    <location>
        <begin position="250"/>
        <end position="273"/>
    </location>
</feature>
<protein>
    <recommendedName>
        <fullName evidence="18">AIG1-type G domain-containing protein</fullName>
    </recommendedName>
</protein>
<dbReference type="GO" id="GO:0046872">
    <property type="term" value="F:metal ion binding"/>
    <property type="evidence" value="ECO:0007669"/>
    <property type="project" value="UniProtKB-KW"/>
</dbReference>
<feature type="domain" description="AIG1-type G" evidence="18">
    <location>
        <begin position="906"/>
        <end position="1140"/>
    </location>
</feature>
<evidence type="ECO:0000256" key="7">
    <source>
        <dbReference type="ARBA" id="ARBA00022741"/>
    </source>
</evidence>
<proteinExistence type="inferred from homology"/>
<keyword evidence="7" id="KW-0547">Nucleotide-binding</keyword>
<keyword evidence="14" id="KW-0472">Membrane</keyword>
<keyword evidence="13" id="KW-0342">GTP-binding</keyword>
<feature type="compositionally biased region" description="Acidic residues" evidence="17">
    <location>
        <begin position="1176"/>
        <end position="1197"/>
    </location>
</feature>
<keyword evidence="12" id="KW-1133">Transmembrane helix</keyword>
<feature type="compositionally biased region" description="Low complexity" evidence="17">
    <location>
        <begin position="50"/>
        <end position="76"/>
    </location>
</feature>
<dbReference type="InterPro" id="IPR024283">
    <property type="entry name" value="TOC159_MAD"/>
</dbReference>
<evidence type="ECO:0000256" key="9">
    <source>
        <dbReference type="ARBA" id="ARBA00022805"/>
    </source>
</evidence>
<comment type="similarity">
    <text evidence="16">Belongs to the TRAFAC class TrmE-Era-EngA-EngB-Septin-like GTPase superfamily. AIG1/Toc34/Toc159-like paraseptin GTPase family. TOC159 subfamily.</text>
</comment>
<evidence type="ECO:0000256" key="16">
    <source>
        <dbReference type="ARBA" id="ARBA00023775"/>
    </source>
</evidence>
<evidence type="ECO:0000256" key="2">
    <source>
        <dbReference type="ARBA" id="ARBA00022448"/>
    </source>
</evidence>
<evidence type="ECO:0000256" key="12">
    <source>
        <dbReference type="ARBA" id="ARBA00022989"/>
    </source>
</evidence>
<organism evidence="19 20">
    <name type="scientific">Saponaria officinalis</name>
    <name type="common">Common soapwort</name>
    <name type="synonym">Lychnis saponaria</name>
    <dbReference type="NCBI Taxonomy" id="3572"/>
    <lineage>
        <taxon>Eukaryota</taxon>
        <taxon>Viridiplantae</taxon>
        <taxon>Streptophyta</taxon>
        <taxon>Embryophyta</taxon>
        <taxon>Tracheophyta</taxon>
        <taxon>Spermatophyta</taxon>
        <taxon>Magnoliopsida</taxon>
        <taxon>eudicotyledons</taxon>
        <taxon>Gunneridae</taxon>
        <taxon>Pentapetalae</taxon>
        <taxon>Caryophyllales</taxon>
        <taxon>Caryophyllaceae</taxon>
        <taxon>Caryophylleae</taxon>
        <taxon>Saponaria</taxon>
    </lineage>
</organism>
<dbReference type="GO" id="GO:0003924">
    <property type="term" value="F:GTPase activity"/>
    <property type="evidence" value="ECO:0007669"/>
    <property type="project" value="InterPro"/>
</dbReference>
<dbReference type="PROSITE" id="PS51720">
    <property type="entry name" value="G_AIG1"/>
    <property type="match status" value="1"/>
</dbReference>
<evidence type="ECO:0000259" key="18">
    <source>
        <dbReference type="PROSITE" id="PS51720"/>
    </source>
</evidence>
<evidence type="ECO:0000256" key="17">
    <source>
        <dbReference type="SAM" id="MobiDB-lite"/>
    </source>
</evidence>
<keyword evidence="10" id="KW-0460">Magnesium</keyword>
<evidence type="ECO:0000256" key="3">
    <source>
        <dbReference type="ARBA" id="ARBA00022528"/>
    </source>
</evidence>
<evidence type="ECO:0000256" key="13">
    <source>
        <dbReference type="ARBA" id="ARBA00023134"/>
    </source>
</evidence>
<reference evidence="19" key="1">
    <citation type="submission" date="2024-03" db="EMBL/GenBank/DDBJ databases">
        <title>WGS assembly of Saponaria officinalis var. Norfolk2.</title>
        <authorList>
            <person name="Jenkins J."/>
            <person name="Shu S."/>
            <person name="Grimwood J."/>
            <person name="Barry K."/>
            <person name="Goodstein D."/>
            <person name="Schmutz J."/>
            <person name="Leebens-Mack J."/>
            <person name="Osbourn A."/>
        </authorList>
    </citation>
    <scope>NUCLEOTIDE SEQUENCE [LARGE SCALE GENOMIC DNA]</scope>
    <source>
        <strain evidence="19">JIC</strain>
    </source>
</reference>
<dbReference type="FunFam" id="3.40.50.300:FF:000413">
    <property type="entry name" value="Translocase of chloroplast 120, chloroplastic"/>
    <property type="match status" value="1"/>
</dbReference>
<feature type="region of interest" description="Disordered" evidence="17">
    <location>
        <begin position="387"/>
        <end position="406"/>
    </location>
</feature>
<feature type="compositionally biased region" description="Basic and acidic residues" evidence="17">
    <location>
        <begin position="722"/>
        <end position="733"/>
    </location>
</feature>
<feature type="compositionally biased region" description="Acidic residues" evidence="17">
    <location>
        <begin position="168"/>
        <end position="198"/>
    </location>
</feature>
<keyword evidence="6" id="KW-0479">Metal-binding</keyword>
<dbReference type="GO" id="GO:0005525">
    <property type="term" value="F:GTP binding"/>
    <property type="evidence" value="ECO:0007669"/>
    <property type="project" value="UniProtKB-KW"/>
</dbReference>
<gene>
    <name evidence="19" type="ORF">RND81_01G133600</name>
</gene>
<feature type="region of interest" description="Disordered" evidence="17">
    <location>
        <begin position="1"/>
        <end position="29"/>
    </location>
</feature>
<dbReference type="PANTHER" id="PTHR10903:SF120">
    <property type="entry name" value="TRANSLOCASE OF CHLOROPLAST 159, CHLOROPLASTIC"/>
    <property type="match status" value="1"/>
</dbReference>
<feature type="compositionally biased region" description="Basic and acidic residues" evidence="17">
    <location>
        <begin position="623"/>
        <end position="637"/>
    </location>
</feature>
<evidence type="ECO:0000313" key="20">
    <source>
        <dbReference type="Proteomes" id="UP001443914"/>
    </source>
</evidence>
<dbReference type="InterPro" id="IPR045058">
    <property type="entry name" value="GIMA/IAN/Toc"/>
</dbReference>
<evidence type="ECO:0000256" key="5">
    <source>
        <dbReference type="ARBA" id="ARBA00022692"/>
    </source>
</evidence>
<keyword evidence="3" id="KW-0150">Chloroplast</keyword>
<keyword evidence="11" id="KW-0653">Protein transport</keyword>
<evidence type="ECO:0000256" key="10">
    <source>
        <dbReference type="ARBA" id="ARBA00022842"/>
    </source>
</evidence>
<dbReference type="InterPro" id="IPR027417">
    <property type="entry name" value="P-loop_NTPase"/>
</dbReference>
<keyword evidence="9" id="KW-1002">Plastid outer membrane</keyword>
<dbReference type="GO" id="GO:0045036">
    <property type="term" value="P:protein targeting to chloroplast"/>
    <property type="evidence" value="ECO:0007669"/>
    <property type="project" value="InterPro"/>
</dbReference>
<feature type="compositionally biased region" description="Basic and acidic residues" evidence="17">
    <location>
        <begin position="688"/>
        <end position="714"/>
    </location>
</feature>
<dbReference type="GO" id="GO:0009707">
    <property type="term" value="C:chloroplast outer membrane"/>
    <property type="evidence" value="ECO:0007669"/>
    <property type="project" value="UniProtKB-SubCell"/>
</dbReference>
<evidence type="ECO:0000256" key="15">
    <source>
        <dbReference type="ARBA" id="ARBA00023766"/>
    </source>
</evidence>
<keyword evidence="8" id="KW-0378">Hydrolase</keyword>
<dbReference type="Pfam" id="PF11886">
    <property type="entry name" value="TOC159_MAD"/>
    <property type="match status" value="1"/>
</dbReference>
<comment type="caution">
    <text evidence="19">The sequence shown here is derived from an EMBL/GenBank/DDBJ whole genome shotgun (WGS) entry which is preliminary data.</text>
</comment>
<dbReference type="InterPro" id="IPR005690">
    <property type="entry name" value="Toc86_159"/>
</dbReference>
<name>A0AAW1N7A8_SAPOF</name>
<feature type="compositionally biased region" description="Basic and acidic residues" evidence="17">
    <location>
        <begin position="555"/>
        <end position="565"/>
    </location>
</feature>
<feature type="compositionally biased region" description="Basic and acidic residues" evidence="17">
    <location>
        <begin position="598"/>
        <end position="612"/>
    </location>
</feature>
<feature type="compositionally biased region" description="Acidic residues" evidence="17">
    <location>
        <begin position="742"/>
        <end position="755"/>
    </location>
</feature>
<dbReference type="EMBL" id="JBDFQZ010000001">
    <property type="protein sequence ID" value="KAK9756984.1"/>
    <property type="molecule type" value="Genomic_DNA"/>
</dbReference>
<keyword evidence="4" id="KW-0934">Plastid</keyword>
<feature type="region of interest" description="Disordered" evidence="17">
    <location>
        <begin position="50"/>
        <end position="90"/>
    </location>
</feature>
<evidence type="ECO:0000256" key="8">
    <source>
        <dbReference type="ARBA" id="ARBA00022801"/>
    </source>
</evidence>
<dbReference type="PANTHER" id="PTHR10903">
    <property type="entry name" value="GTPASE, IMAP FAMILY MEMBER-RELATED"/>
    <property type="match status" value="1"/>
</dbReference>
<dbReference type="SUPFAM" id="SSF52540">
    <property type="entry name" value="P-loop containing nucleoside triphosphate hydrolases"/>
    <property type="match status" value="1"/>
</dbReference>
<evidence type="ECO:0000256" key="6">
    <source>
        <dbReference type="ARBA" id="ARBA00022723"/>
    </source>
</evidence>
<feature type="compositionally biased region" description="Acidic residues" evidence="17">
    <location>
        <begin position="131"/>
        <end position="147"/>
    </location>
</feature>
<evidence type="ECO:0000313" key="19">
    <source>
        <dbReference type="EMBL" id="KAK9756984.1"/>
    </source>
</evidence>
<dbReference type="GO" id="GO:0015031">
    <property type="term" value="P:protein transport"/>
    <property type="evidence" value="ECO:0007669"/>
    <property type="project" value="UniProtKB-KW"/>
</dbReference>
<evidence type="ECO:0000256" key="1">
    <source>
        <dbReference type="ARBA" id="ARBA00001946"/>
    </source>
</evidence>
<keyword evidence="5" id="KW-0812">Transmembrane</keyword>
<feature type="region of interest" description="Disordered" evidence="17">
    <location>
        <begin position="554"/>
        <end position="755"/>
    </location>
</feature>
<dbReference type="Proteomes" id="UP001443914">
    <property type="component" value="Unassembled WGS sequence"/>
</dbReference>
<feature type="compositionally biased region" description="Low complexity" evidence="17">
    <location>
        <begin position="259"/>
        <end position="273"/>
    </location>
</feature>